<dbReference type="RefSeq" id="WP_182297887.1">
    <property type="nucleotide sequence ID" value="NZ_CP059851.1"/>
</dbReference>
<proteinExistence type="predicted"/>
<dbReference type="Proteomes" id="UP000515292">
    <property type="component" value="Chromosome"/>
</dbReference>
<keyword evidence="1" id="KW-0812">Transmembrane</keyword>
<dbReference type="EMBL" id="CP059851">
    <property type="protein sequence ID" value="QMW24064.1"/>
    <property type="molecule type" value="Genomic_DNA"/>
</dbReference>
<evidence type="ECO:0000313" key="2">
    <source>
        <dbReference type="EMBL" id="QMW24064.1"/>
    </source>
</evidence>
<dbReference type="AlphaFoldDB" id="A0A7G5IL22"/>
<evidence type="ECO:0000313" key="3">
    <source>
        <dbReference type="Proteomes" id="UP000515292"/>
    </source>
</evidence>
<keyword evidence="1" id="KW-1133">Transmembrane helix</keyword>
<feature type="transmembrane region" description="Helical" evidence="1">
    <location>
        <begin position="71"/>
        <end position="91"/>
    </location>
</feature>
<reference evidence="2 3" key="1">
    <citation type="submission" date="2020-07" db="EMBL/GenBank/DDBJ databases">
        <title>Complete genome sequence for Sandaracinobacter sp. M6.</title>
        <authorList>
            <person name="Tang Y."/>
            <person name="Liu Q."/>
            <person name="Guo Z."/>
            <person name="Lei P."/>
            <person name="Huang B."/>
        </authorList>
    </citation>
    <scope>NUCLEOTIDE SEQUENCE [LARGE SCALE GENOMIC DNA]</scope>
    <source>
        <strain evidence="2 3">M6</strain>
    </source>
</reference>
<sequence>MNDAPKSTLVTRLLAPFLTGVLFLSPLILTFLLLGWLGGYVAAAFGPESFMGRAIAGGGRIFTGADADEALAFWIGVALVLAAITAIGVVVQTKAKDALEGAVDGLLGRIPVLGGLYKPVAQFVRMMGGDGKGELKGMSPVSVRFGDTTEVLALLATPQIYDLGQGPRHLILIPTAPVPVGGALLFVAVDAVRPVPGMKVEDLAKLYVTMGTVMPEGLSQR</sequence>
<protein>
    <submittedName>
        <fullName evidence="2">DUF502 domain-containing protein</fullName>
    </submittedName>
</protein>
<dbReference type="Pfam" id="PF04367">
    <property type="entry name" value="DUF502"/>
    <property type="match status" value="1"/>
</dbReference>
<dbReference type="InterPro" id="IPR007462">
    <property type="entry name" value="COV1-like"/>
</dbReference>
<name>A0A7G5IL22_9SPHN</name>
<accession>A0A7G5IL22</accession>
<organism evidence="2 3">
    <name type="scientific">Sandaracinobacteroides saxicola</name>
    <dbReference type="NCBI Taxonomy" id="2759707"/>
    <lineage>
        <taxon>Bacteria</taxon>
        <taxon>Pseudomonadati</taxon>
        <taxon>Pseudomonadota</taxon>
        <taxon>Alphaproteobacteria</taxon>
        <taxon>Sphingomonadales</taxon>
        <taxon>Sphingosinicellaceae</taxon>
        <taxon>Sandaracinobacteroides</taxon>
    </lineage>
</organism>
<gene>
    <name evidence="2" type="ORF">H3309_06275</name>
</gene>
<keyword evidence="3" id="KW-1185">Reference proteome</keyword>
<feature type="transmembrane region" description="Helical" evidence="1">
    <location>
        <begin position="21"/>
        <end position="43"/>
    </location>
</feature>
<keyword evidence="1" id="KW-0472">Membrane</keyword>
<evidence type="ECO:0000256" key="1">
    <source>
        <dbReference type="SAM" id="Phobius"/>
    </source>
</evidence>
<dbReference type="KEGG" id="sand:H3309_06275"/>